<dbReference type="Proteomes" id="UP000265515">
    <property type="component" value="Unassembled WGS sequence"/>
</dbReference>
<organism evidence="1 2">
    <name type="scientific">Chara braunii</name>
    <name type="common">Braun's stonewort</name>
    <dbReference type="NCBI Taxonomy" id="69332"/>
    <lineage>
        <taxon>Eukaryota</taxon>
        <taxon>Viridiplantae</taxon>
        <taxon>Streptophyta</taxon>
        <taxon>Charophyceae</taxon>
        <taxon>Charales</taxon>
        <taxon>Characeae</taxon>
        <taxon>Chara</taxon>
    </lineage>
</organism>
<gene>
    <name evidence="1" type="ORF">CBR_g22186</name>
</gene>
<evidence type="ECO:0000313" key="1">
    <source>
        <dbReference type="EMBL" id="GBG76438.1"/>
    </source>
</evidence>
<protein>
    <submittedName>
        <fullName evidence="1">Uncharacterized protein</fullName>
    </submittedName>
</protein>
<dbReference type="EMBL" id="BFEA01000245">
    <property type="protein sequence ID" value="GBG76438.1"/>
    <property type="molecule type" value="Genomic_DNA"/>
</dbReference>
<dbReference type="Gramene" id="GBG76438">
    <property type="protein sequence ID" value="GBG76438"/>
    <property type="gene ID" value="CBR_g22186"/>
</dbReference>
<sequence>MMDICAENETLKLLNQTLNKINEVLRMHIQTQKASFQAKEAEWERRLKDMESKIKQQIPTVVVDWTEVQRYGIKGQPAKELFNRKKRDEGVEQQKEE</sequence>
<accession>A0A388L2E9</accession>
<evidence type="ECO:0000313" key="2">
    <source>
        <dbReference type="Proteomes" id="UP000265515"/>
    </source>
</evidence>
<comment type="caution">
    <text evidence="1">The sequence shown here is derived from an EMBL/GenBank/DDBJ whole genome shotgun (WGS) entry which is preliminary data.</text>
</comment>
<name>A0A388L2E9_CHABU</name>
<dbReference type="AlphaFoldDB" id="A0A388L2E9"/>
<reference evidence="1 2" key="1">
    <citation type="journal article" date="2018" name="Cell">
        <title>The Chara Genome: Secondary Complexity and Implications for Plant Terrestrialization.</title>
        <authorList>
            <person name="Nishiyama T."/>
            <person name="Sakayama H."/>
            <person name="Vries J.D."/>
            <person name="Buschmann H."/>
            <person name="Saint-Marcoux D."/>
            <person name="Ullrich K.K."/>
            <person name="Haas F.B."/>
            <person name="Vanderstraeten L."/>
            <person name="Becker D."/>
            <person name="Lang D."/>
            <person name="Vosolsobe S."/>
            <person name="Rombauts S."/>
            <person name="Wilhelmsson P.K.I."/>
            <person name="Janitza P."/>
            <person name="Kern R."/>
            <person name="Heyl A."/>
            <person name="Rumpler F."/>
            <person name="Villalobos L.I.A.C."/>
            <person name="Clay J.M."/>
            <person name="Skokan R."/>
            <person name="Toyoda A."/>
            <person name="Suzuki Y."/>
            <person name="Kagoshima H."/>
            <person name="Schijlen E."/>
            <person name="Tajeshwar N."/>
            <person name="Catarino B."/>
            <person name="Hetherington A.J."/>
            <person name="Saltykova A."/>
            <person name="Bonnot C."/>
            <person name="Breuninger H."/>
            <person name="Symeonidi A."/>
            <person name="Radhakrishnan G.V."/>
            <person name="Van Nieuwerburgh F."/>
            <person name="Deforce D."/>
            <person name="Chang C."/>
            <person name="Karol K.G."/>
            <person name="Hedrich R."/>
            <person name="Ulvskov P."/>
            <person name="Glockner G."/>
            <person name="Delwiche C.F."/>
            <person name="Petrasek J."/>
            <person name="Van de Peer Y."/>
            <person name="Friml J."/>
            <person name="Beilby M."/>
            <person name="Dolan L."/>
            <person name="Kohara Y."/>
            <person name="Sugano S."/>
            <person name="Fujiyama A."/>
            <person name="Delaux P.-M."/>
            <person name="Quint M."/>
            <person name="TheiBen G."/>
            <person name="Hagemann M."/>
            <person name="Harholt J."/>
            <person name="Dunand C."/>
            <person name="Zachgo S."/>
            <person name="Langdale J."/>
            <person name="Maumus F."/>
            <person name="Straeten D.V.D."/>
            <person name="Gould S.B."/>
            <person name="Rensing S.A."/>
        </authorList>
    </citation>
    <scope>NUCLEOTIDE SEQUENCE [LARGE SCALE GENOMIC DNA]</scope>
    <source>
        <strain evidence="1 2">S276</strain>
    </source>
</reference>
<proteinExistence type="predicted"/>
<keyword evidence="2" id="KW-1185">Reference proteome</keyword>